<dbReference type="Proteomes" id="UP000544095">
    <property type="component" value="Unassembled WGS sequence"/>
</dbReference>
<keyword evidence="1" id="KW-1133">Transmembrane helix</keyword>
<sequence length="860" mass="96112">MPRNNSTDQPNIGPFTARQVYDNIPLPPGSQCVRVLDVHPSVPADNDRLSGTLRTVDLQTLPKFTALSYVWGQSSHHKIACNGCDINITQSCYEALTSLRQSCRSLTIWVDAICINQEDNSEKELQIVLMGNIFTLAETVYVWLGASNTKTDQAVEYIRLISQFRSFPAEVPQSSRGNTRRSLSIFRRYIEIGRYTLPLAFRNLCIEPLVAERYKRGTFLWYIHAMPYARFKYADRIEQLSSLPFVSQGVISALLDQTWLSRAWTFQEMTLASNPVLVCGRQHIPWLVMHQALTFIEHSATQALTDPVNGIVSEAQRRVHDDVSRSDPLKRWQALFDVWQTIPRHSTQSSYSHSTVQDNSYSVHDFVQALETVKIFELKGHIRGLLALCQLYVALIIFIAVFAKHFPISPLTVLVFATIGSKARTYSLIRHPGLQPQNYLVALAQAIRDRNSKWPHDRVYAIDSVLRQLGAHPPTPDYQKPLGRVYRDALVSLLEWNPTLITLLVDCGPSLLDAPSWVPDWSENNNNKSWLPDSCIYHGVENHSLTDQDLEQSVSGNTLLVKGACLGMSCYCLTLEKGEDGELTSNEMATNGKLVRNVQLMAEWVLHIRKDTLVFRLHESIPWTIMLTLTGRSIPRSEVTSEQENTFRRMFEILTQLGIEVDSVPGDTAATATRALEAICQDEGCSKLFLDTCNRIAGRRGLFVSDNGLIGSGPIPAEPILNRAARTAIYTMRFSNNLLIPLSLATLSSALRTGCRDGEVAVGTWQTCTLGDPRGGPSCGDLHATIYANDCGMISYSRNEGDICDVDGGWPSGYGLRCDNNNPSVVYTTGGNFGNCYHKGTNCSPIPFTHYYASWCCSRL</sequence>
<comment type="caution">
    <text evidence="3">The sequence shown here is derived from an EMBL/GenBank/DDBJ whole genome shotgun (WGS) entry which is preliminary data.</text>
</comment>
<feature type="domain" description="Heterokaryon incompatibility" evidence="2">
    <location>
        <begin position="64"/>
        <end position="268"/>
    </location>
</feature>
<dbReference type="EMBL" id="JAAOAR010000498">
    <property type="protein sequence ID" value="KAF5580402.1"/>
    <property type="molecule type" value="Genomic_DNA"/>
</dbReference>
<proteinExistence type="predicted"/>
<dbReference type="PANTHER" id="PTHR24148">
    <property type="entry name" value="ANKYRIN REPEAT DOMAIN-CONTAINING PROTEIN 39 HOMOLOG-RELATED"/>
    <property type="match status" value="1"/>
</dbReference>
<dbReference type="PANTHER" id="PTHR24148:SF64">
    <property type="entry name" value="HETEROKARYON INCOMPATIBILITY DOMAIN-CONTAINING PROTEIN"/>
    <property type="match status" value="1"/>
</dbReference>
<evidence type="ECO:0000313" key="3">
    <source>
        <dbReference type="EMBL" id="KAF5580402.1"/>
    </source>
</evidence>
<dbReference type="AlphaFoldDB" id="A0A8H5NVM9"/>
<feature type="transmembrane region" description="Helical" evidence="1">
    <location>
        <begin position="384"/>
        <end position="403"/>
    </location>
</feature>
<accession>A0A8H5NVM9</accession>
<gene>
    <name evidence="3" type="ORF">FPANT_9358</name>
</gene>
<organism evidence="3 4">
    <name type="scientific">Fusarium pseudoanthophilum</name>
    <dbReference type="NCBI Taxonomy" id="48495"/>
    <lineage>
        <taxon>Eukaryota</taxon>
        <taxon>Fungi</taxon>
        <taxon>Dikarya</taxon>
        <taxon>Ascomycota</taxon>
        <taxon>Pezizomycotina</taxon>
        <taxon>Sordariomycetes</taxon>
        <taxon>Hypocreomycetidae</taxon>
        <taxon>Hypocreales</taxon>
        <taxon>Nectriaceae</taxon>
        <taxon>Fusarium</taxon>
        <taxon>Fusarium fujikuroi species complex</taxon>
    </lineage>
</organism>
<keyword evidence="1" id="KW-0472">Membrane</keyword>
<reference evidence="3 4" key="1">
    <citation type="submission" date="2020-05" db="EMBL/GenBank/DDBJ databases">
        <title>Identification and distribution of gene clusters putatively required for synthesis of sphingolipid metabolism inhibitors in phylogenetically diverse species of the filamentous fungus Fusarium.</title>
        <authorList>
            <person name="Kim H.-S."/>
            <person name="Busman M."/>
            <person name="Brown D.W."/>
            <person name="Divon H."/>
            <person name="Uhlig S."/>
            <person name="Proctor R.H."/>
        </authorList>
    </citation>
    <scope>NUCLEOTIDE SEQUENCE [LARGE SCALE GENOMIC DNA]</scope>
    <source>
        <strain evidence="3 4">NRRL 25211</strain>
    </source>
</reference>
<keyword evidence="4" id="KW-1185">Reference proteome</keyword>
<protein>
    <recommendedName>
        <fullName evidence="2">Heterokaryon incompatibility domain-containing protein</fullName>
    </recommendedName>
</protein>
<evidence type="ECO:0000259" key="2">
    <source>
        <dbReference type="Pfam" id="PF06985"/>
    </source>
</evidence>
<dbReference type="Pfam" id="PF06985">
    <property type="entry name" value="HET"/>
    <property type="match status" value="1"/>
</dbReference>
<evidence type="ECO:0000256" key="1">
    <source>
        <dbReference type="SAM" id="Phobius"/>
    </source>
</evidence>
<name>A0A8H5NVM9_9HYPO</name>
<keyword evidence="1" id="KW-0812">Transmembrane</keyword>
<dbReference type="InterPro" id="IPR010730">
    <property type="entry name" value="HET"/>
</dbReference>
<evidence type="ECO:0000313" key="4">
    <source>
        <dbReference type="Proteomes" id="UP000544095"/>
    </source>
</evidence>
<dbReference type="InterPro" id="IPR052895">
    <property type="entry name" value="HetReg/Transcr_Mod"/>
</dbReference>